<evidence type="ECO:0000313" key="2">
    <source>
        <dbReference type="EMBL" id="SCM72813.1"/>
    </source>
</evidence>
<dbReference type="EMBL" id="FMJC01000002">
    <property type="protein sequence ID" value="SCM72813.1"/>
    <property type="molecule type" value="Genomic_DNA"/>
</dbReference>
<dbReference type="GO" id="GO:0016787">
    <property type="term" value="F:hydrolase activity"/>
    <property type="evidence" value="ECO:0007669"/>
    <property type="project" value="InterPro"/>
</dbReference>
<gene>
    <name evidence="2" type="ORF">KL86DES1_20854</name>
</gene>
<dbReference type="Pfam" id="PF00731">
    <property type="entry name" value="AIRC"/>
    <property type="match status" value="1"/>
</dbReference>
<reference evidence="2" key="1">
    <citation type="submission" date="2016-08" db="EMBL/GenBank/DDBJ databases">
        <authorList>
            <person name="Seilhamer J.J."/>
        </authorList>
    </citation>
    <scope>NUCLEOTIDE SEQUENCE</scope>
    <source>
        <strain evidence="2">86-1</strain>
    </source>
</reference>
<dbReference type="SUPFAM" id="SSF52255">
    <property type="entry name" value="N5-CAIR mutase (phosphoribosylaminoimidazole carboxylase, PurE)"/>
    <property type="match status" value="1"/>
</dbReference>
<dbReference type="GO" id="GO:0006189">
    <property type="term" value="P:'de novo' IMP biosynthetic process"/>
    <property type="evidence" value="ECO:0007669"/>
    <property type="project" value="InterPro"/>
</dbReference>
<feature type="domain" description="PurE" evidence="1">
    <location>
        <begin position="127"/>
        <end position="257"/>
    </location>
</feature>
<dbReference type="Gene3D" id="3.40.50.1970">
    <property type="match status" value="1"/>
</dbReference>
<dbReference type="PANTHER" id="PTHR43064:SF1">
    <property type="entry name" value="SLL1489 PROTEIN"/>
    <property type="match status" value="1"/>
</dbReference>
<dbReference type="RefSeq" id="WP_179980388.1">
    <property type="nucleotide sequence ID" value="NZ_LT608333.1"/>
</dbReference>
<sequence>MSKPQLLKILEQVSTGGLKPENALELLGTQAVRDTLHGLTLDPQRALRTSLSEVVLAQGKSDAALLAAVEGLSHHGPVLVSRVNPHQAALLEERFSVGSYWPDSRLFALGGSSKFARAVQPPWPQEGEVMIVTAGAADIPVALEAYCCLAFWDKDCGLVSDVGVAGLDRLTAHVEALRKARVIIAVAGMEGALPGVLAGLVSCPVLAVPTSVGYGVGAGGFAALSTMLSTCVPGVATLNIDNGFGAAAFAAKLLNKN</sequence>
<dbReference type="InterPro" id="IPR039476">
    <property type="entry name" value="P2CMN_synthase_LarB"/>
</dbReference>
<dbReference type="AlphaFoldDB" id="A0A212L5H3"/>
<accession>A0A212L5H3</accession>
<dbReference type="SMART" id="SM01001">
    <property type="entry name" value="AIRC"/>
    <property type="match status" value="1"/>
</dbReference>
<dbReference type="PANTHER" id="PTHR43064">
    <property type="entry name" value="PHOSPHORIBOSYLAMINOIMIDAZOLE CARBOXYLASE-RELATED"/>
    <property type="match status" value="1"/>
</dbReference>
<protein>
    <submittedName>
        <fullName evidence="2">1-(5-phosphoribosyl)-5-amino-4-imidazole-carboxylate (AIR) carboxylase</fullName>
    </submittedName>
</protein>
<dbReference type="InterPro" id="IPR000031">
    <property type="entry name" value="PurE_dom"/>
</dbReference>
<evidence type="ECO:0000259" key="1">
    <source>
        <dbReference type="SMART" id="SM01001"/>
    </source>
</evidence>
<organism evidence="2">
    <name type="scientific">uncultured Desulfovibrio sp</name>
    <dbReference type="NCBI Taxonomy" id="167968"/>
    <lineage>
        <taxon>Bacteria</taxon>
        <taxon>Pseudomonadati</taxon>
        <taxon>Thermodesulfobacteriota</taxon>
        <taxon>Desulfovibrionia</taxon>
        <taxon>Desulfovibrionales</taxon>
        <taxon>Desulfovibrionaceae</taxon>
        <taxon>Desulfovibrio</taxon>
        <taxon>environmental samples</taxon>
    </lineage>
</organism>
<proteinExistence type="predicted"/>
<name>A0A212L5H3_9BACT</name>
<dbReference type="NCBIfam" id="NF033503">
    <property type="entry name" value="LarB"/>
    <property type="match status" value="1"/>
</dbReference>